<evidence type="ECO:0000313" key="2">
    <source>
        <dbReference type="EMBL" id="PKI54200.1"/>
    </source>
</evidence>
<evidence type="ECO:0000256" key="1">
    <source>
        <dbReference type="SAM" id="Phobius"/>
    </source>
</evidence>
<keyword evidence="1" id="KW-1133">Transmembrane helix</keyword>
<reference evidence="2 3" key="1">
    <citation type="submission" date="2017-11" db="EMBL/GenBank/DDBJ databases">
        <title>De-novo sequencing of pomegranate (Punica granatum L.) genome.</title>
        <authorList>
            <person name="Akparov Z."/>
            <person name="Amiraslanov A."/>
            <person name="Hajiyeva S."/>
            <person name="Abbasov M."/>
            <person name="Kaur K."/>
            <person name="Hamwieh A."/>
            <person name="Solovyev V."/>
            <person name="Salamov A."/>
            <person name="Braich B."/>
            <person name="Kosarev P."/>
            <person name="Mahmoud A."/>
            <person name="Hajiyev E."/>
            <person name="Babayeva S."/>
            <person name="Izzatullayeva V."/>
            <person name="Mammadov A."/>
            <person name="Mammadov A."/>
            <person name="Sharifova S."/>
            <person name="Ojaghi J."/>
            <person name="Eynullazada K."/>
            <person name="Bayramov B."/>
            <person name="Abdulazimova A."/>
            <person name="Shahmuradov I."/>
        </authorList>
    </citation>
    <scope>NUCLEOTIDE SEQUENCE [LARGE SCALE GENOMIC DNA]</scope>
    <source>
        <strain evidence="3">cv. AG2017</strain>
        <tissue evidence="2">Leaf</tissue>
    </source>
</reference>
<dbReference type="EMBL" id="PGOL01001804">
    <property type="protein sequence ID" value="PKI54200.1"/>
    <property type="molecule type" value="Genomic_DNA"/>
</dbReference>
<keyword evidence="1" id="KW-0472">Membrane</keyword>
<sequence>MDSTHLTQLNDIFIVQHHQLKREPYSGVVERRTAQTPVMEVTRVVELSLQLFPLRNLTTQPIVTHIQTLQLQLSHHLWNAPINLVMVNVQIIIILLVSLRHKSTFPKSSSLNEAGISPESWLWDRIRLRLLPLRFTSEAGIVPEIRDCPGEVGPADGEVLEVLQLGDGLWDGTGEISELVEQYDLEVREVSDGVRDSAREVALEDGELGDAVGGRPSCPLGGTSSPLTAKVGAGGGRRNWDWVVVEVNIIVKLAAIEGDE</sequence>
<organism evidence="2 3">
    <name type="scientific">Punica granatum</name>
    <name type="common">Pomegranate</name>
    <dbReference type="NCBI Taxonomy" id="22663"/>
    <lineage>
        <taxon>Eukaryota</taxon>
        <taxon>Viridiplantae</taxon>
        <taxon>Streptophyta</taxon>
        <taxon>Embryophyta</taxon>
        <taxon>Tracheophyta</taxon>
        <taxon>Spermatophyta</taxon>
        <taxon>Magnoliopsida</taxon>
        <taxon>eudicotyledons</taxon>
        <taxon>Gunneridae</taxon>
        <taxon>Pentapetalae</taxon>
        <taxon>rosids</taxon>
        <taxon>malvids</taxon>
        <taxon>Myrtales</taxon>
        <taxon>Lythraceae</taxon>
        <taxon>Punica</taxon>
    </lineage>
</organism>
<keyword evidence="3" id="KW-1185">Reference proteome</keyword>
<dbReference type="Proteomes" id="UP000233551">
    <property type="component" value="Unassembled WGS sequence"/>
</dbReference>
<protein>
    <submittedName>
        <fullName evidence="2">Uncharacterized protein</fullName>
    </submittedName>
</protein>
<dbReference type="AlphaFoldDB" id="A0A2I0JE37"/>
<accession>A0A2I0JE37</accession>
<evidence type="ECO:0000313" key="3">
    <source>
        <dbReference type="Proteomes" id="UP000233551"/>
    </source>
</evidence>
<gene>
    <name evidence="2" type="ORF">CRG98_025433</name>
</gene>
<proteinExistence type="predicted"/>
<feature type="transmembrane region" description="Helical" evidence="1">
    <location>
        <begin position="80"/>
        <end position="99"/>
    </location>
</feature>
<keyword evidence="1" id="KW-0812">Transmembrane</keyword>
<name>A0A2I0JE37_PUNGR</name>
<comment type="caution">
    <text evidence="2">The sequence shown here is derived from an EMBL/GenBank/DDBJ whole genome shotgun (WGS) entry which is preliminary data.</text>
</comment>